<keyword evidence="1" id="KW-0472">Membrane</keyword>
<dbReference type="RefSeq" id="WP_336482243.1">
    <property type="nucleotide sequence ID" value="NZ_JBAWSV010000003.1"/>
</dbReference>
<dbReference type="Gene3D" id="3.30.70.270">
    <property type="match status" value="1"/>
</dbReference>
<comment type="caution">
    <text evidence="3">The sequence shown here is derived from an EMBL/GenBank/DDBJ whole genome shotgun (WGS) entry which is preliminary data.</text>
</comment>
<feature type="transmembrane region" description="Helical" evidence="1">
    <location>
        <begin position="83"/>
        <end position="106"/>
    </location>
</feature>
<dbReference type="InterPro" id="IPR043128">
    <property type="entry name" value="Rev_trsase/Diguanyl_cyclase"/>
</dbReference>
<keyword evidence="1" id="KW-1133">Transmembrane helix</keyword>
<proteinExistence type="predicted"/>
<sequence>MKSTSHKVLFVWIVQILFYFVTVQMTEYKYALIFTIMYVAIHLLFLFIPDKQAFVLFIIGTILSVFYLFNEAWLYSWTTSEQLSYIIFHFLLASNFFFIYISTYLFKQVVHENKRLTEQLTKLEQYIAGTKLLTKQEFENRGILLEAAMKRRDETGVIIYFDFSSISKYTRRSVMDRVASLLLETVRNNFDLVGKYNDEILVILLQNTNAAGAEIVMNRLQEKMKAWLTDDAIKQIHMKQEQIGKQESTSL</sequence>
<reference evidence="3 4" key="1">
    <citation type="submission" date="2024-01" db="EMBL/GenBank/DDBJ databases">
        <title>Seven novel Bacillus-like species.</title>
        <authorList>
            <person name="Liu G."/>
        </authorList>
    </citation>
    <scope>NUCLEOTIDE SEQUENCE [LARGE SCALE GENOMIC DNA]</scope>
    <source>
        <strain evidence="3 4">FJAT-53711</strain>
    </source>
</reference>
<accession>A0ABU8FVD1</accession>
<evidence type="ECO:0000313" key="4">
    <source>
        <dbReference type="Proteomes" id="UP001367922"/>
    </source>
</evidence>
<dbReference type="SUPFAM" id="SSF55073">
    <property type="entry name" value="Nucleotide cyclase"/>
    <property type="match status" value="1"/>
</dbReference>
<dbReference type="Proteomes" id="UP001367922">
    <property type="component" value="Unassembled WGS sequence"/>
</dbReference>
<dbReference type="PROSITE" id="PS50887">
    <property type="entry name" value="GGDEF"/>
    <property type="match status" value="1"/>
</dbReference>
<evidence type="ECO:0000259" key="2">
    <source>
        <dbReference type="PROSITE" id="PS50887"/>
    </source>
</evidence>
<feature type="transmembrane region" description="Helical" evidence="1">
    <location>
        <begin position="7"/>
        <end position="24"/>
    </location>
</feature>
<dbReference type="InterPro" id="IPR029787">
    <property type="entry name" value="Nucleotide_cyclase"/>
</dbReference>
<gene>
    <name evidence="3" type="ORF">WAX78_10570</name>
</gene>
<feature type="domain" description="GGDEF" evidence="2">
    <location>
        <begin position="154"/>
        <end position="251"/>
    </location>
</feature>
<keyword evidence="1" id="KW-0812">Transmembrane</keyword>
<organism evidence="3 4">
    <name type="scientific">Bacillus yunxiaonensis</name>
    <dbReference type="NCBI Taxonomy" id="3127665"/>
    <lineage>
        <taxon>Bacteria</taxon>
        <taxon>Bacillati</taxon>
        <taxon>Bacillota</taxon>
        <taxon>Bacilli</taxon>
        <taxon>Bacillales</taxon>
        <taxon>Bacillaceae</taxon>
        <taxon>Bacillus</taxon>
    </lineage>
</organism>
<dbReference type="EMBL" id="JBAWSV010000003">
    <property type="protein sequence ID" value="MEI4829897.1"/>
    <property type="molecule type" value="Genomic_DNA"/>
</dbReference>
<feature type="transmembrane region" description="Helical" evidence="1">
    <location>
        <begin position="30"/>
        <end position="48"/>
    </location>
</feature>
<name>A0ABU8FVD1_9BACI</name>
<feature type="transmembrane region" description="Helical" evidence="1">
    <location>
        <begin position="55"/>
        <end position="77"/>
    </location>
</feature>
<dbReference type="InterPro" id="IPR000160">
    <property type="entry name" value="GGDEF_dom"/>
</dbReference>
<evidence type="ECO:0000313" key="3">
    <source>
        <dbReference type="EMBL" id="MEI4829897.1"/>
    </source>
</evidence>
<evidence type="ECO:0000256" key="1">
    <source>
        <dbReference type="SAM" id="Phobius"/>
    </source>
</evidence>
<keyword evidence="4" id="KW-1185">Reference proteome</keyword>
<protein>
    <submittedName>
        <fullName evidence="3">dGTP triphosphohydrolase</fullName>
    </submittedName>
</protein>